<feature type="region of interest" description="Disordered" evidence="1">
    <location>
        <begin position="1"/>
        <end position="132"/>
    </location>
</feature>
<dbReference type="WBParaSite" id="jg20824">
    <property type="protein sequence ID" value="jg20824"/>
    <property type="gene ID" value="jg20824"/>
</dbReference>
<evidence type="ECO:0000256" key="1">
    <source>
        <dbReference type="SAM" id="MobiDB-lite"/>
    </source>
</evidence>
<proteinExistence type="predicted"/>
<dbReference type="AlphaFoldDB" id="A0A915DM50"/>
<name>A0A915DM50_9BILA</name>
<feature type="region of interest" description="Disordered" evidence="1">
    <location>
        <begin position="164"/>
        <end position="203"/>
    </location>
</feature>
<sequence>MHTRSHANKRDYRAASSDGHRRRQTITALDSDLSGVSRHTFFDEPPTHTSGDDCSRHNLDSPSEDNISQKSFPTAEHNSNETDKSTSMSGYSSKLVDALSRAGGRRWRPSTAKFMPQSSSSSNRATTSYGRGEEVADTDEFHSLMHQSAMAVFDEDMNIHDEKAEQEVKKRLSSSSFKIFRSRASSEGRHRHRQNKKGSQYEE</sequence>
<accession>A0A915DM50</accession>
<protein>
    <submittedName>
        <fullName evidence="3">Uncharacterized protein</fullName>
    </submittedName>
</protein>
<keyword evidence="2" id="KW-1185">Reference proteome</keyword>
<evidence type="ECO:0000313" key="2">
    <source>
        <dbReference type="Proteomes" id="UP000887574"/>
    </source>
</evidence>
<reference evidence="3" key="1">
    <citation type="submission" date="2022-11" db="UniProtKB">
        <authorList>
            <consortium name="WormBaseParasite"/>
        </authorList>
    </citation>
    <scope>IDENTIFICATION</scope>
</reference>
<dbReference type="Proteomes" id="UP000887574">
    <property type="component" value="Unplaced"/>
</dbReference>
<organism evidence="2 3">
    <name type="scientific">Ditylenchus dipsaci</name>
    <dbReference type="NCBI Taxonomy" id="166011"/>
    <lineage>
        <taxon>Eukaryota</taxon>
        <taxon>Metazoa</taxon>
        <taxon>Ecdysozoa</taxon>
        <taxon>Nematoda</taxon>
        <taxon>Chromadorea</taxon>
        <taxon>Rhabditida</taxon>
        <taxon>Tylenchina</taxon>
        <taxon>Tylenchomorpha</taxon>
        <taxon>Sphaerularioidea</taxon>
        <taxon>Anguinidae</taxon>
        <taxon>Anguininae</taxon>
        <taxon>Ditylenchus</taxon>
    </lineage>
</organism>
<evidence type="ECO:0000313" key="3">
    <source>
        <dbReference type="WBParaSite" id="jg20824"/>
    </source>
</evidence>
<feature type="compositionally biased region" description="Basic and acidic residues" evidence="1">
    <location>
        <begin position="40"/>
        <end position="59"/>
    </location>
</feature>
<feature type="compositionally biased region" description="Polar residues" evidence="1">
    <location>
        <begin position="60"/>
        <end position="72"/>
    </location>
</feature>